<dbReference type="InterPro" id="IPR038214">
    <property type="entry name" value="WPP_sf"/>
</dbReference>
<evidence type="ECO:0000313" key="7">
    <source>
        <dbReference type="EMBL" id="KAJ8453288.1"/>
    </source>
</evidence>
<organism evidence="7 8">
    <name type="scientific">Carnegiea gigantea</name>
    <dbReference type="NCBI Taxonomy" id="171969"/>
    <lineage>
        <taxon>Eukaryota</taxon>
        <taxon>Viridiplantae</taxon>
        <taxon>Streptophyta</taxon>
        <taxon>Embryophyta</taxon>
        <taxon>Tracheophyta</taxon>
        <taxon>Spermatophyta</taxon>
        <taxon>Magnoliopsida</taxon>
        <taxon>eudicotyledons</taxon>
        <taxon>Gunneridae</taxon>
        <taxon>Pentapetalae</taxon>
        <taxon>Caryophyllales</taxon>
        <taxon>Cactineae</taxon>
        <taxon>Cactaceae</taxon>
        <taxon>Cactoideae</taxon>
        <taxon>Echinocereeae</taxon>
        <taxon>Carnegiea</taxon>
    </lineage>
</organism>
<dbReference type="InterPro" id="IPR025265">
    <property type="entry name" value="WPP_dom"/>
</dbReference>
<proteinExistence type="predicted"/>
<dbReference type="PANTHER" id="PTHR34362:SF1">
    <property type="entry name" value="WPP DOMAIN-CONTAINING PROTEIN 1-RELATED"/>
    <property type="match status" value="1"/>
</dbReference>
<reference evidence="7" key="1">
    <citation type="submission" date="2022-04" db="EMBL/GenBank/DDBJ databases">
        <title>Carnegiea gigantea Genome sequencing and assembly v2.</title>
        <authorList>
            <person name="Copetti D."/>
            <person name="Sanderson M.J."/>
            <person name="Burquez A."/>
            <person name="Wojciechowski M.F."/>
        </authorList>
    </citation>
    <scope>NUCLEOTIDE SEQUENCE</scope>
    <source>
        <strain evidence="7">SGP5-SGP5p</strain>
        <tissue evidence="7">Aerial part</tissue>
    </source>
</reference>
<dbReference type="GO" id="GO:0005634">
    <property type="term" value="C:nucleus"/>
    <property type="evidence" value="ECO:0007669"/>
    <property type="project" value="UniProtKB-SubCell"/>
</dbReference>
<dbReference type="GO" id="GO:0000278">
    <property type="term" value="P:mitotic cell cycle"/>
    <property type="evidence" value="ECO:0007669"/>
    <property type="project" value="InterPro"/>
</dbReference>
<evidence type="ECO:0000313" key="8">
    <source>
        <dbReference type="Proteomes" id="UP001153076"/>
    </source>
</evidence>
<dbReference type="Gene3D" id="1.10.246.200">
    <property type="entry name" value="WPP domain"/>
    <property type="match status" value="1"/>
</dbReference>
<feature type="region of interest" description="Disordered" evidence="5">
    <location>
        <begin position="132"/>
        <end position="172"/>
    </location>
</feature>
<feature type="domain" description="WPP" evidence="6">
    <location>
        <begin position="43"/>
        <end position="139"/>
    </location>
</feature>
<dbReference type="GO" id="GO:0005737">
    <property type="term" value="C:cytoplasm"/>
    <property type="evidence" value="ECO:0007669"/>
    <property type="project" value="UniProtKB-SubCell"/>
</dbReference>
<dbReference type="OrthoDB" id="1927559at2759"/>
<dbReference type="AlphaFoldDB" id="A0A9Q1L2G4"/>
<dbReference type="PANTHER" id="PTHR34362">
    <property type="entry name" value="WPP DOMAIN-CONTAINING PROTEIN 1-RELATED"/>
    <property type="match status" value="1"/>
</dbReference>
<dbReference type="Pfam" id="PF13943">
    <property type="entry name" value="WPP"/>
    <property type="match status" value="1"/>
</dbReference>
<feature type="region of interest" description="Disordered" evidence="5">
    <location>
        <begin position="1"/>
        <end position="28"/>
    </location>
</feature>
<evidence type="ECO:0000256" key="5">
    <source>
        <dbReference type="SAM" id="MobiDB-lite"/>
    </source>
</evidence>
<evidence type="ECO:0000256" key="3">
    <source>
        <dbReference type="ARBA" id="ARBA00022490"/>
    </source>
</evidence>
<keyword evidence="4" id="KW-0539">Nucleus</keyword>
<dbReference type="InterPro" id="IPR044692">
    <property type="entry name" value="WPP1/2/3"/>
</dbReference>
<comment type="subcellular location">
    <subcellularLocation>
        <location evidence="2">Cytoplasm</location>
    </subcellularLocation>
    <subcellularLocation>
        <location evidence="1">Nucleus</location>
    </subcellularLocation>
</comment>
<keyword evidence="8" id="KW-1185">Reference proteome</keyword>
<feature type="compositionally biased region" description="Low complexity" evidence="5">
    <location>
        <begin position="152"/>
        <end position="172"/>
    </location>
</feature>
<name>A0A9Q1L2G4_9CARY</name>
<evidence type="ECO:0000259" key="6">
    <source>
        <dbReference type="Pfam" id="PF13943"/>
    </source>
</evidence>
<evidence type="ECO:0000256" key="4">
    <source>
        <dbReference type="ARBA" id="ARBA00023242"/>
    </source>
</evidence>
<keyword evidence="3" id="KW-0963">Cytoplasm</keyword>
<dbReference type="EMBL" id="JAKOGI010000001">
    <property type="protein sequence ID" value="KAJ8453288.1"/>
    <property type="molecule type" value="Genomic_DNA"/>
</dbReference>
<sequence length="183" mass="19246">MSTAHDTVTDESAGAAESQPPAATSAAENLSQKLEKMNISSASFSIWPPTQRTRDAVINRLIETLANPSVLSKRYGSMPHDEASSTARVIEEEAYTAAAAAAGDSATASVDEGIEILQMYSKEISKRMLEAVKSRAAATATPPPADNSSAPENAGTATTTAEESSSVDNESSSWCQFYLLPDK</sequence>
<protein>
    <recommendedName>
        <fullName evidence="6">WPP domain-containing protein</fullName>
    </recommendedName>
</protein>
<evidence type="ECO:0000256" key="2">
    <source>
        <dbReference type="ARBA" id="ARBA00004496"/>
    </source>
</evidence>
<gene>
    <name evidence="7" type="ORF">Cgig2_008172</name>
</gene>
<accession>A0A9Q1L2G4</accession>
<dbReference type="Proteomes" id="UP001153076">
    <property type="component" value="Unassembled WGS sequence"/>
</dbReference>
<evidence type="ECO:0000256" key="1">
    <source>
        <dbReference type="ARBA" id="ARBA00004123"/>
    </source>
</evidence>
<comment type="caution">
    <text evidence="7">The sequence shown here is derived from an EMBL/GenBank/DDBJ whole genome shotgun (WGS) entry which is preliminary data.</text>
</comment>
<dbReference type="GO" id="GO:0048527">
    <property type="term" value="P:lateral root development"/>
    <property type="evidence" value="ECO:0007669"/>
    <property type="project" value="InterPro"/>
</dbReference>